<dbReference type="GO" id="GO:0004534">
    <property type="term" value="F:5'-3' RNA exonuclease activity"/>
    <property type="evidence" value="ECO:0007669"/>
    <property type="project" value="TreeGrafter"/>
</dbReference>
<sequence>MKCDMHNHSIFSDGTFTPEKLVEIARESNLSAIALTDHNTILGLDRFLNAPNSSNIHLVGGIEFSTDYKGIELHILGLFIPKEFYSEIEEKVKNELKKKEQSNINLVNNLIKKGFDLTYEDIKNTTPNGNINRAVIANYMMHKGYVESVSEAFEKYLNPSNGLYTPPEKLSALDTIEYINSIGAVSVLAHPFLNLKTEDKIREFLTVAKEKGLDGMEVYYSKFSEEQTAITEKLADEFNLIKSGGSDFHGENKPEIKMGTGKCNLNIPYSVYENLKRRFSEKNK</sequence>
<dbReference type="AlphaFoldDB" id="A0A4P8XW92"/>
<dbReference type="Pfam" id="PF02811">
    <property type="entry name" value="PHP"/>
    <property type="match status" value="1"/>
</dbReference>
<evidence type="ECO:0000259" key="1">
    <source>
        <dbReference type="SMART" id="SM00481"/>
    </source>
</evidence>
<dbReference type="SUPFAM" id="SSF89550">
    <property type="entry name" value="PHP domain-like"/>
    <property type="match status" value="1"/>
</dbReference>
<proteinExistence type="predicted"/>
<keyword evidence="3" id="KW-1185">Reference proteome</keyword>
<dbReference type="RefSeq" id="WP_138156432.1">
    <property type="nucleotide sequence ID" value="NZ_CP039381.1"/>
</dbReference>
<dbReference type="InterPro" id="IPR004013">
    <property type="entry name" value="PHP_dom"/>
</dbReference>
<dbReference type="EMBL" id="CP039381">
    <property type="protein sequence ID" value="QCT06349.1"/>
    <property type="molecule type" value="Genomic_DNA"/>
</dbReference>
<gene>
    <name evidence="2" type="ORF">E5Z56_02850</name>
</gene>
<reference evidence="2 3" key="1">
    <citation type="submission" date="2019-04" db="EMBL/GenBank/DDBJ databases">
        <authorList>
            <person name="Embree M."/>
            <person name="Gaffney J.R."/>
        </authorList>
    </citation>
    <scope>NUCLEOTIDE SEQUENCE [LARGE SCALE GENOMIC DNA]</scope>
    <source>
        <strain evidence="2 3">JE7A12</strain>
    </source>
</reference>
<organism evidence="2 3">
    <name type="scientific">Ruminococcus bovis</name>
    <dbReference type="NCBI Taxonomy" id="2564099"/>
    <lineage>
        <taxon>Bacteria</taxon>
        <taxon>Bacillati</taxon>
        <taxon>Bacillota</taxon>
        <taxon>Clostridia</taxon>
        <taxon>Eubacteriales</taxon>
        <taxon>Oscillospiraceae</taxon>
        <taxon>Ruminococcus</taxon>
    </lineage>
</organism>
<dbReference type="Gene3D" id="1.10.150.650">
    <property type="match status" value="1"/>
</dbReference>
<dbReference type="InterPro" id="IPR003141">
    <property type="entry name" value="Pol/His_phosphatase_N"/>
</dbReference>
<dbReference type="InterPro" id="IPR052018">
    <property type="entry name" value="PHP_domain"/>
</dbReference>
<dbReference type="PANTHER" id="PTHR42924:SF3">
    <property type="entry name" value="POLYMERASE_HISTIDINOL PHOSPHATASE N-TERMINAL DOMAIN-CONTAINING PROTEIN"/>
    <property type="match status" value="1"/>
</dbReference>
<dbReference type="PANTHER" id="PTHR42924">
    <property type="entry name" value="EXONUCLEASE"/>
    <property type="match status" value="1"/>
</dbReference>
<dbReference type="OrthoDB" id="9804333at2"/>
<dbReference type="InterPro" id="IPR016195">
    <property type="entry name" value="Pol/histidinol_Pase-like"/>
</dbReference>
<accession>A0A4P8XW92</accession>
<evidence type="ECO:0000313" key="3">
    <source>
        <dbReference type="Proteomes" id="UP000301475"/>
    </source>
</evidence>
<protein>
    <submittedName>
        <fullName evidence="2">PHP domain-containing protein</fullName>
    </submittedName>
</protein>
<dbReference type="Proteomes" id="UP000301475">
    <property type="component" value="Chromosome"/>
</dbReference>
<dbReference type="GO" id="GO:0035312">
    <property type="term" value="F:5'-3' DNA exonuclease activity"/>
    <property type="evidence" value="ECO:0007669"/>
    <property type="project" value="TreeGrafter"/>
</dbReference>
<dbReference type="SMART" id="SM00481">
    <property type="entry name" value="POLIIIAc"/>
    <property type="match status" value="1"/>
</dbReference>
<dbReference type="KEGG" id="ruj:E5Z56_02850"/>
<dbReference type="Gene3D" id="3.20.20.140">
    <property type="entry name" value="Metal-dependent hydrolases"/>
    <property type="match status" value="1"/>
</dbReference>
<dbReference type="CDD" id="cd07438">
    <property type="entry name" value="PHP_HisPPase_AMP"/>
    <property type="match status" value="1"/>
</dbReference>
<name>A0A4P8XW92_9FIRM</name>
<feature type="domain" description="Polymerase/histidinol phosphatase N-terminal" evidence="1">
    <location>
        <begin position="3"/>
        <end position="68"/>
    </location>
</feature>
<evidence type="ECO:0000313" key="2">
    <source>
        <dbReference type="EMBL" id="QCT06349.1"/>
    </source>
</evidence>